<dbReference type="RefSeq" id="WP_172345367.1">
    <property type="nucleotide sequence ID" value="NZ_CASYYZ010000013.1"/>
</dbReference>
<dbReference type="Proteomes" id="UP000820977">
    <property type="component" value="Unassembled WGS sequence"/>
</dbReference>
<keyword evidence="3" id="KW-1185">Reference proteome</keyword>
<feature type="signal peptide" evidence="1">
    <location>
        <begin position="1"/>
        <end position="22"/>
    </location>
</feature>
<keyword evidence="1" id="KW-0732">Signal</keyword>
<evidence type="ECO:0000313" key="3">
    <source>
        <dbReference type="Proteomes" id="UP000820977"/>
    </source>
</evidence>
<evidence type="ECO:0000256" key="1">
    <source>
        <dbReference type="SAM" id="SignalP"/>
    </source>
</evidence>
<gene>
    <name evidence="2" type="ORF">HPS54_10300</name>
</gene>
<sequence length="97" mass="10763">MKQFFTKILVAIATFCPFTASAETVVFAEAINDWGKRFEIPFTDWASVPAGAVMHVTGSMIAGAEYAVSHLLDVSWIQMKSDQKKGFIIENGKKIIY</sequence>
<feature type="chain" id="PRO_5046796868" evidence="1">
    <location>
        <begin position="23"/>
        <end position="97"/>
    </location>
</feature>
<comment type="caution">
    <text evidence="2">The sequence shown here is derived from an EMBL/GenBank/DDBJ whole genome shotgun (WGS) entry which is preliminary data.</text>
</comment>
<name>A0ABX2B368_9BACT</name>
<evidence type="ECO:0000313" key="2">
    <source>
        <dbReference type="EMBL" id="NPE25902.1"/>
    </source>
</evidence>
<proteinExistence type="predicted"/>
<reference evidence="2 3" key="1">
    <citation type="submission" date="2020-05" db="EMBL/GenBank/DDBJ databases">
        <title>Distinct polysaccharide utilization as determinants for interspecies competition between intestinal Prevotella spp.</title>
        <authorList>
            <person name="Galvez E.J.C."/>
            <person name="Iljazovic A."/>
            <person name="Strowig T."/>
        </authorList>
    </citation>
    <scope>NUCLEOTIDE SEQUENCE [LARGE SCALE GENOMIC DNA]</scope>
    <source>
        <strain evidence="2 3">PCHR</strain>
    </source>
</reference>
<dbReference type="EMBL" id="JABKKJ010000021">
    <property type="protein sequence ID" value="NPE25902.1"/>
    <property type="molecule type" value="Genomic_DNA"/>
</dbReference>
<organism evidence="2 3">
    <name type="scientific">Xylanibacter caecicola</name>
    <dbReference type="NCBI Taxonomy" id="2736294"/>
    <lineage>
        <taxon>Bacteria</taxon>
        <taxon>Pseudomonadati</taxon>
        <taxon>Bacteroidota</taxon>
        <taxon>Bacteroidia</taxon>
        <taxon>Bacteroidales</taxon>
        <taxon>Prevotellaceae</taxon>
        <taxon>Xylanibacter</taxon>
    </lineage>
</organism>
<protein>
    <submittedName>
        <fullName evidence="2">Uncharacterized protein</fullName>
    </submittedName>
</protein>
<accession>A0ABX2B368</accession>